<feature type="non-terminal residue" evidence="1">
    <location>
        <position position="103"/>
    </location>
</feature>
<evidence type="ECO:0000313" key="1">
    <source>
        <dbReference type="EMBL" id="CAB1431216.1"/>
    </source>
</evidence>
<dbReference type="AlphaFoldDB" id="A0A9N7UJC5"/>
<dbReference type="Proteomes" id="UP001153269">
    <property type="component" value="Unassembled WGS sequence"/>
</dbReference>
<dbReference type="EMBL" id="CADEAL010001318">
    <property type="protein sequence ID" value="CAB1431216.1"/>
    <property type="molecule type" value="Genomic_DNA"/>
</dbReference>
<proteinExistence type="predicted"/>
<evidence type="ECO:0000313" key="2">
    <source>
        <dbReference type="Proteomes" id="UP001153269"/>
    </source>
</evidence>
<gene>
    <name evidence="1" type="ORF">PLEPLA_LOCUS19251</name>
</gene>
<protein>
    <submittedName>
        <fullName evidence="1">Uncharacterized protein</fullName>
    </submittedName>
</protein>
<keyword evidence="2" id="KW-1185">Reference proteome</keyword>
<name>A0A9N7UJC5_PLEPL</name>
<organism evidence="1 2">
    <name type="scientific">Pleuronectes platessa</name>
    <name type="common">European plaice</name>
    <dbReference type="NCBI Taxonomy" id="8262"/>
    <lineage>
        <taxon>Eukaryota</taxon>
        <taxon>Metazoa</taxon>
        <taxon>Chordata</taxon>
        <taxon>Craniata</taxon>
        <taxon>Vertebrata</taxon>
        <taxon>Euteleostomi</taxon>
        <taxon>Actinopterygii</taxon>
        <taxon>Neopterygii</taxon>
        <taxon>Teleostei</taxon>
        <taxon>Neoteleostei</taxon>
        <taxon>Acanthomorphata</taxon>
        <taxon>Carangaria</taxon>
        <taxon>Pleuronectiformes</taxon>
        <taxon>Pleuronectoidei</taxon>
        <taxon>Pleuronectidae</taxon>
        <taxon>Pleuronectes</taxon>
    </lineage>
</organism>
<sequence>LRSPPTATAGTVALPVASPVNWSTCPYPMPIATRVRHHHTTISTIICAYQAKRGFIKRFSAQDIETQSATNKPEGGSVRVFSDRSKCSVLNGKSLRAVERNSV</sequence>
<comment type="caution">
    <text evidence="1">The sequence shown here is derived from an EMBL/GenBank/DDBJ whole genome shotgun (WGS) entry which is preliminary data.</text>
</comment>
<reference evidence="1" key="1">
    <citation type="submission" date="2020-03" db="EMBL/GenBank/DDBJ databases">
        <authorList>
            <person name="Weist P."/>
        </authorList>
    </citation>
    <scope>NUCLEOTIDE SEQUENCE</scope>
</reference>
<accession>A0A9N7UJC5</accession>